<dbReference type="EMBL" id="FNCC01000002">
    <property type="protein sequence ID" value="SDF66777.1"/>
    <property type="molecule type" value="Genomic_DNA"/>
</dbReference>
<evidence type="ECO:0000256" key="2">
    <source>
        <dbReference type="ARBA" id="ARBA00023015"/>
    </source>
</evidence>
<protein>
    <submittedName>
        <fullName evidence="7">DNA-binding transcriptional activator of the SARP family</fullName>
    </submittedName>
</protein>
<dbReference type="STRING" id="200378.SAMN05216553_102576"/>
<feature type="DNA-binding region" description="OmpR/PhoB-type" evidence="5">
    <location>
        <begin position="1"/>
        <end position="94"/>
    </location>
</feature>
<dbReference type="InterPro" id="IPR027417">
    <property type="entry name" value="P-loop_NTPase"/>
</dbReference>
<dbReference type="PROSITE" id="PS51755">
    <property type="entry name" value="OMPR_PHOB"/>
    <property type="match status" value="1"/>
</dbReference>
<gene>
    <name evidence="7" type="ORF">SAMN05216553_102576</name>
</gene>
<proteinExistence type="inferred from homology"/>
<evidence type="ECO:0000256" key="5">
    <source>
        <dbReference type="PROSITE-ProRule" id="PRU01091"/>
    </source>
</evidence>
<dbReference type="SUPFAM" id="SSF52540">
    <property type="entry name" value="P-loop containing nucleoside triphosphate hydrolases"/>
    <property type="match status" value="1"/>
</dbReference>
<accession>A0A1G7MYM1</accession>
<dbReference type="GO" id="GO:0006355">
    <property type="term" value="P:regulation of DNA-templated transcription"/>
    <property type="evidence" value="ECO:0007669"/>
    <property type="project" value="InterPro"/>
</dbReference>
<evidence type="ECO:0000313" key="7">
    <source>
        <dbReference type="EMBL" id="SDF66777.1"/>
    </source>
</evidence>
<dbReference type="PANTHER" id="PTHR35807">
    <property type="entry name" value="TRANSCRIPTIONAL REGULATOR REDD-RELATED"/>
    <property type="match status" value="1"/>
</dbReference>
<dbReference type="InterPro" id="IPR019734">
    <property type="entry name" value="TPR_rpt"/>
</dbReference>
<dbReference type="SMART" id="SM00028">
    <property type="entry name" value="TPR"/>
    <property type="match status" value="3"/>
</dbReference>
<dbReference type="Pfam" id="PF00486">
    <property type="entry name" value="Trans_reg_C"/>
    <property type="match status" value="1"/>
</dbReference>
<keyword evidence="8" id="KW-1185">Reference proteome</keyword>
<dbReference type="PRINTS" id="PR00364">
    <property type="entry name" value="DISEASERSIST"/>
</dbReference>
<feature type="domain" description="OmpR/PhoB-type" evidence="6">
    <location>
        <begin position="1"/>
        <end position="94"/>
    </location>
</feature>
<dbReference type="Pfam" id="PF00931">
    <property type="entry name" value="NB-ARC"/>
    <property type="match status" value="1"/>
</dbReference>
<dbReference type="Gene3D" id="1.25.40.10">
    <property type="entry name" value="Tetratricopeptide repeat domain"/>
    <property type="match status" value="2"/>
</dbReference>
<dbReference type="SUPFAM" id="SSF46894">
    <property type="entry name" value="C-terminal effector domain of the bipartite response regulators"/>
    <property type="match status" value="1"/>
</dbReference>
<keyword evidence="4" id="KW-0804">Transcription</keyword>
<evidence type="ECO:0000256" key="1">
    <source>
        <dbReference type="ARBA" id="ARBA00005820"/>
    </source>
</evidence>
<evidence type="ECO:0000313" key="8">
    <source>
        <dbReference type="Proteomes" id="UP000199623"/>
    </source>
</evidence>
<dbReference type="InterPro" id="IPR011990">
    <property type="entry name" value="TPR-like_helical_dom_sf"/>
</dbReference>
<dbReference type="Gene3D" id="3.40.50.300">
    <property type="entry name" value="P-loop containing nucleotide triphosphate hydrolases"/>
    <property type="match status" value="1"/>
</dbReference>
<organism evidence="7 8">
    <name type="scientific">Lentzea fradiae</name>
    <dbReference type="NCBI Taxonomy" id="200378"/>
    <lineage>
        <taxon>Bacteria</taxon>
        <taxon>Bacillati</taxon>
        <taxon>Actinomycetota</taxon>
        <taxon>Actinomycetes</taxon>
        <taxon>Pseudonocardiales</taxon>
        <taxon>Pseudonocardiaceae</taxon>
        <taxon>Lentzea</taxon>
    </lineage>
</organism>
<dbReference type="InterPro" id="IPR001867">
    <property type="entry name" value="OmpR/PhoB-type_DNA-bd"/>
</dbReference>
<dbReference type="CDD" id="cd15831">
    <property type="entry name" value="BTAD"/>
    <property type="match status" value="1"/>
</dbReference>
<dbReference type="Proteomes" id="UP000199623">
    <property type="component" value="Unassembled WGS sequence"/>
</dbReference>
<dbReference type="SMART" id="SM01043">
    <property type="entry name" value="BTAD"/>
    <property type="match status" value="1"/>
</dbReference>
<dbReference type="Gene3D" id="1.10.10.10">
    <property type="entry name" value="Winged helix-like DNA-binding domain superfamily/Winged helix DNA-binding domain"/>
    <property type="match status" value="1"/>
</dbReference>
<dbReference type="GO" id="GO:0000160">
    <property type="term" value="P:phosphorelay signal transduction system"/>
    <property type="evidence" value="ECO:0007669"/>
    <property type="project" value="InterPro"/>
</dbReference>
<dbReference type="Pfam" id="PF03704">
    <property type="entry name" value="BTAD"/>
    <property type="match status" value="1"/>
</dbReference>
<name>A0A1G7MYM1_9PSEU</name>
<dbReference type="PANTHER" id="PTHR35807:SF1">
    <property type="entry name" value="TRANSCRIPTIONAL REGULATOR REDD"/>
    <property type="match status" value="1"/>
</dbReference>
<evidence type="ECO:0000256" key="3">
    <source>
        <dbReference type="ARBA" id="ARBA00023125"/>
    </source>
</evidence>
<dbReference type="Pfam" id="PF13181">
    <property type="entry name" value="TPR_8"/>
    <property type="match status" value="1"/>
</dbReference>
<dbReference type="InterPro" id="IPR005158">
    <property type="entry name" value="BTAD"/>
</dbReference>
<dbReference type="InterPro" id="IPR002182">
    <property type="entry name" value="NB-ARC"/>
</dbReference>
<evidence type="ECO:0000256" key="4">
    <source>
        <dbReference type="ARBA" id="ARBA00023163"/>
    </source>
</evidence>
<sequence length="899" mass="98098">MAAEYRVLGPLEVLLDGVAVPVPAGRCRVLLAALLLRPNQVVPVAELVERVWDGTPPDRDRARSSLQTLVRRLRVALGAADCVRTAPGGYRASVLPDQLDLLRFRALTRAGDFAAAVALSRGPVLSDVKTGAVLGIEAEQVTEEWLEALQRRIDADLGAGAGPDLVAELRSLTTRYPYREPLWASLLLALAQSGQQAAALTAYRQVRDLLKSELGVGPGERLRAVHQRVLAGEVRGRGPVPRLLPTAMPRFVGRETALRELDSLMRGEDRTIATITGTAGVGKTMLALHWAHSVAGRFPDGQLHVDMRGFDRHREPMTASDVLTRFLTGLDVPPDRLPVEAGARSAMFRELVAGRRMLVVLDNVRDAGHVRLLLPERSPSLVLITSRDRLAEIPGAHRVELDALTAEEGRALLAGRLGDGRVDDAADDLVAWCGGLPLALAIVAARAAVEPDLPLAALVAELADERRRLDLLDTGDAATSVRTVFQWSYQRLSPAAARLFRLVGLHPGPDITVPAATSFAGEPAAAAVRELVGANLLREHVPGRYACHDLLRIYAAERAEADEPAEARGEAVQRMLDHYLHTLTHFDHVHNEDHRKLDDPPVPVAGVVAETFADRPAALEWLRAEQAVLRAVAGYADDHGHDRHTWQLTLFAADMVEQFGLWHDWVGHVDRASAAAARIGAVVQHIWLTFLTAVGHARLRRFDIALEWFERTDRLNDEIGLVAGRVRAQAGVAWVLTELGRFHEAIEVARKSLELQRGAADRTPERMRMALHQLAAVLVDAGEYEEALELAAEFDAQEGIGTTNGRALMVTEKVRAYVGLGRYELALAEAGQALQLARGTGSWIDTATVQDLRGDVHQGLGDVAEARRWWTEALETYEQHRHPNAEAVRAKLAALPGNR</sequence>
<dbReference type="SUPFAM" id="SSF48452">
    <property type="entry name" value="TPR-like"/>
    <property type="match status" value="2"/>
</dbReference>
<dbReference type="InterPro" id="IPR051677">
    <property type="entry name" value="AfsR-DnrI-RedD_regulator"/>
</dbReference>
<dbReference type="InterPro" id="IPR036388">
    <property type="entry name" value="WH-like_DNA-bd_sf"/>
</dbReference>
<dbReference type="AlphaFoldDB" id="A0A1G7MYM1"/>
<dbReference type="OrthoDB" id="581105at2"/>
<reference evidence="8" key="1">
    <citation type="submission" date="2016-10" db="EMBL/GenBank/DDBJ databases">
        <authorList>
            <person name="Varghese N."/>
            <person name="Submissions S."/>
        </authorList>
    </citation>
    <scope>NUCLEOTIDE SEQUENCE [LARGE SCALE GENOMIC DNA]</scope>
    <source>
        <strain evidence="8">CGMCC 4.3506</strain>
    </source>
</reference>
<dbReference type="GO" id="GO:0043531">
    <property type="term" value="F:ADP binding"/>
    <property type="evidence" value="ECO:0007669"/>
    <property type="project" value="InterPro"/>
</dbReference>
<comment type="similarity">
    <text evidence="1">Belongs to the AfsR/DnrI/RedD regulatory family.</text>
</comment>
<dbReference type="GO" id="GO:0003677">
    <property type="term" value="F:DNA binding"/>
    <property type="evidence" value="ECO:0007669"/>
    <property type="project" value="UniProtKB-UniRule"/>
</dbReference>
<dbReference type="InterPro" id="IPR016032">
    <property type="entry name" value="Sig_transdc_resp-reg_C-effctor"/>
</dbReference>
<keyword evidence="3 5" id="KW-0238">DNA-binding</keyword>
<keyword evidence="2" id="KW-0805">Transcription regulation</keyword>
<dbReference type="RefSeq" id="WP_090046620.1">
    <property type="nucleotide sequence ID" value="NZ_FNCC01000002.1"/>
</dbReference>
<dbReference type="SMART" id="SM00862">
    <property type="entry name" value="Trans_reg_C"/>
    <property type="match status" value="1"/>
</dbReference>
<evidence type="ECO:0000259" key="6">
    <source>
        <dbReference type="PROSITE" id="PS51755"/>
    </source>
</evidence>
<dbReference type="Pfam" id="PF13424">
    <property type="entry name" value="TPR_12"/>
    <property type="match status" value="1"/>
</dbReference>